<dbReference type="EMBL" id="HBUE01098080">
    <property type="protein sequence ID" value="CAG6483964.1"/>
    <property type="molecule type" value="Transcribed_RNA"/>
</dbReference>
<feature type="compositionally biased region" description="Polar residues" evidence="1">
    <location>
        <begin position="129"/>
        <end position="138"/>
    </location>
</feature>
<feature type="region of interest" description="Disordered" evidence="1">
    <location>
        <begin position="129"/>
        <end position="153"/>
    </location>
</feature>
<accession>A0A8D8FV65</accession>
<feature type="region of interest" description="Disordered" evidence="1">
    <location>
        <begin position="1"/>
        <end position="112"/>
    </location>
</feature>
<dbReference type="EMBL" id="HBUE01177686">
    <property type="protein sequence ID" value="CAG6518606.1"/>
    <property type="molecule type" value="Transcribed_RNA"/>
</dbReference>
<dbReference type="AlphaFoldDB" id="A0A8D8FV65"/>
<name>A0A8D8FV65_CULPI</name>
<sequence>MRASKQSACLPRMPSSITSAASLPAGARTCSARPDPTRPSSRKSNFRSFPRPSANPPSAAPALDPNSSCTTVLSAPVEKRARTPAKEMEVPPWSAPSKARTNTTIRSGSLPGASAVGRTKFLECTPTWHTSGTGSTSRCIRAKSTRKVTLRNQ</sequence>
<protein>
    <submittedName>
        <fullName evidence="2">(northern house mosquito) hypothetical protein</fullName>
    </submittedName>
</protein>
<dbReference type="EMBL" id="HBUE01098079">
    <property type="protein sequence ID" value="CAG6483962.1"/>
    <property type="molecule type" value="Transcribed_RNA"/>
</dbReference>
<feature type="compositionally biased region" description="Basic and acidic residues" evidence="1">
    <location>
        <begin position="77"/>
        <end position="89"/>
    </location>
</feature>
<dbReference type="EMBL" id="HBUE01098077">
    <property type="protein sequence ID" value="CAG6483958.1"/>
    <property type="molecule type" value="Transcribed_RNA"/>
</dbReference>
<dbReference type="EMBL" id="HBUE01098078">
    <property type="protein sequence ID" value="CAG6483960.1"/>
    <property type="molecule type" value="Transcribed_RNA"/>
</dbReference>
<evidence type="ECO:0000313" key="2">
    <source>
        <dbReference type="EMBL" id="CAG6483958.1"/>
    </source>
</evidence>
<feature type="compositionally biased region" description="Basic residues" evidence="1">
    <location>
        <begin position="140"/>
        <end position="153"/>
    </location>
</feature>
<dbReference type="EMBL" id="HBUE01283239">
    <property type="protein sequence ID" value="CAG6570148.1"/>
    <property type="molecule type" value="Transcribed_RNA"/>
</dbReference>
<organism evidence="2">
    <name type="scientific">Culex pipiens</name>
    <name type="common">House mosquito</name>
    <dbReference type="NCBI Taxonomy" id="7175"/>
    <lineage>
        <taxon>Eukaryota</taxon>
        <taxon>Metazoa</taxon>
        <taxon>Ecdysozoa</taxon>
        <taxon>Arthropoda</taxon>
        <taxon>Hexapoda</taxon>
        <taxon>Insecta</taxon>
        <taxon>Pterygota</taxon>
        <taxon>Neoptera</taxon>
        <taxon>Endopterygota</taxon>
        <taxon>Diptera</taxon>
        <taxon>Nematocera</taxon>
        <taxon>Culicoidea</taxon>
        <taxon>Culicidae</taxon>
        <taxon>Culicinae</taxon>
        <taxon>Culicini</taxon>
        <taxon>Culex</taxon>
        <taxon>Culex</taxon>
    </lineage>
</organism>
<proteinExistence type="predicted"/>
<reference evidence="2" key="1">
    <citation type="submission" date="2021-05" db="EMBL/GenBank/DDBJ databases">
        <authorList>
            <person name="Alioto T."/>
            <person name="Alioto T."/>
            <person name="Gomez Garrido J."/>
        </authorList>
    </citation>
    <scope>NUCLEOTIDE SEQUENCE</scope>
</reference>
<evidence type="ECO:0000256" key="1">
    <source>
        <dbReference type="SAM" id="MobiDB-lite"/>
    </source>
</evidence>